<keyword evidence="2" id="KW-0433">Leucine-rich repeat</keyword>
<dbReference type="FunFam" id="3.40.50.300:FF:001091">
    <property type="entry name" value="Probable disease resistance protein At1g61300"/>
    <property type="match status" value="1"/>
</dbReference>
<dbReference type="InterPro" id="IPR057135">
    <property type="entry name" value="At4g27190-like_LRR"/>
</dbReference>
<dbReference type="FunFam" id="1.10.10.10:FF:000322">
    <property type="entry name" value="Probable disease resistance protein At1g63360"/>
    <property type="match status" value="1"/>
</dbReference>
<feature type="domain" description="AAA+ ATPase" evidence="7">
    <location>
        <begin position="162"/>
        <end position="297"/>
    </location>
</feature>
<dbReference type="GO" id="GO:0005524">
    <property type="term" value="F:ATP binding"/>
    <property type="evidence" value="ECO:0007669"/>
    <property type="project" value="UniProtKB-KW"/>
</dbReference>
<dbReference type="SUPFAM" id="SSF52540">
    <property type="entry name" value="P-loop containing nucleoside triphosphate hydrolases"/>
    <property type="match status" value="1"/>
</dbReference>
<dbReference type="Proteomes" id="UP001054252">
    <property type="component" value="Unassembled WGS sequence"/>
</dbReference>
<dbReference type="PANTHER" id="PTHR33463:SF217">
    <property type="entry name" value="DISEASE RESISTANCE PROTEIN RPS2-LIKE"/>
    <property type="match status" value="1"/>
</dbReference>
<dbReference type="Gene3D" id="1.10.8.430">
    <property type="entry name" value="Helical domain of apoptotic protease-activating factors"/>
    <property type="match status" value="1"/>
</dbReference>
<dbReference type="Pfam" id="PF23247">
    <property type="entry name" value="LRR_RPS2"/>
    <property type="match status" value="1"/>
</dbReference>
<evidence type="ECO:0000313" key="9">
    <source>
        <dbReference type="Proteomes" id="UP001054252"/>
    </source>
</evidence>
<protein>
    <recommendedName>
        <fullName evidence="7">AAA+ ATPase domain-containing protein</fullName>
    </recommendedName>
</protein>
<dbReference type="InterPro" id="IPR050905">
    <property type="entry name" value="Plant_NBS-LRR"/>
</dbReference>
<evidence type="ECO:0000259" key="7">
    <source>
        <dbReference type="SMART" id="SM00382"/>
    </source>
</evidence>
<comment type="similarity">
    <text evidence="1">Belongs to the disease resistance NB-LRR family.</text>
</comment>
<dbReference type="PROSITE" id="PS51450">
    <property type="entry name" value="LRR"/>
    <property type="match status" value="1"/>
</dbReference>
<keyword evidence="5" id="KW-0611">Plant defense</keyword>
<dbReference type="InterPro" id="IPR001611">
    <property type="entry name" value="Leu-rich_rpt"/>
</dbReference>
<dbReference type="SMART" id="SM00382">
    <property type="entry name" value="AAA"/>
    <property type="match status" value="1"/>
</dbReference>
<dbReference type="Pfam" id="PF23559">
    <property type="entry name" value="WHD_DRP"/>
    <property type="match status" value="1"/>
</dbReference>
<dbReference type="Pfam" id="PF13855">
    <property type="entry name" value="LRR_8"/>
    <property type="match status" value="1"/>
</dbReference>
<dbReference type="GO" id="GO:0043531">
    <property type="term" value="F:ADP binding"/>
    <property type="evidence" value="ECO:0007669"/>
    <property type="project" value="InterPro"/>
</dbReference>
<dbReference type="GO" id="GO:0006952">
    <property type="term" value="P:defense response"/>
    <property type="evidence" value="ECO:0007669"/>
    <property type="project" value="UniProtKB-KW"/>
</dbReference>
<organism evidence="8 9">
    <name type="scientific">Rubroshorea leprosula</name>
    <dbReference type="NCBI Taxonomy" id="152421"/>
    <lineage>
        <taxon>Eukaryota</taxon>
        <taxon>Viridiplantae</taxon>
        <taxon>Streptophyta</taxon>
        <taxon>Embryophyta</taxon>
        <taxon>Tracheophyta</taxon>
        <taxon>Spermatophyta</taxon>
        <taxon>Magnoliopsida</taxon>
        <taxon>eudicotyledons</taxon>
        <taxon>Gunneridae</taxon>
        <taxon>Pentapetalae</taxon>
        <taxon>rosids</taxon>
        <taxon>malvids</taxon>
        <taxon>Malvales</taxon>
        <taxon>Dipterocarpaceae</taxon>
        <taxon>Rubroshorea</taxon>
    </lineage>
</organism>
<reference evidence="8 9" key="1">
    <citation type="journal article" date="2021" name="Commun. Biol.">
        <title>The genome of Shorea leprosula (Dipterocarpaceae) highlights the ecological relevance of drought in aseasonal tropical rainforests.</title>
        <authorList>
            <person name="Ng K.K.S."/>
            <person name="Kobayashi M.J."/>
            <person name="Fawcett J.A."/>
            <person name="Hatakeyama M."/>
            <person name="Paape T."/>
            <person name="Ng C.H."/>
            <person name="Ang C.C."/>
            <person name="Tnah L.H."/>
            <person name="Lee C.T."/>
            <person name="Nishiyama T."/>
            <person name="Sese J."/>
            <person name="O'Brien M.J."/>
            <person name="Copetti D."/>
            <person name="Mohd Noor M.I."/>
            <person name="Ong R.C."/>
            <person name="Putra M."/>
            <person name="Sireger I.Z."/>
            <person name="Indrioko S."/>
            <person name="Kosugi Y."/>
            <person name="Izuno A."/>
            <person name="Isagi Y."/>
            <person name="Lee S.L."/>
            <person name="Shimizu K.K."/>
        </authorList>
    </citation>
    <scope>NUCLEOTIDE SEQUENCE [LARGE SCALE GENOMIC DNA]</scope>
    <source>
        <strain evidence="8">214</strain>
    </source>
</reference>
<proteinExistence type="inferred from homology"/>
<gene>
    <name evidence="8" type="ORF">SLEP1_g15332</name>
</gene>
<dbReference type="InterPro" id="IPR002182">
    <property type="entry name" value="NB-ARC"/>
</dbReference>
<evidence type="ECO:0000256" key="6">
    <source>
        <dbReference type="ARBA" id="ARBA00022840"/>
    </source>
</evidence>
<evidence type="ECO:0000256" key="3">
    <source>
        <dbReference type="ARBA" id="ARBA00022737"/>
    </source>
</evidence>
<dbReference type="InterPro" id="IPR003591">
    <property type="entry name" value="Leu-rich_rpt_typical-subtyp"/>
</dbReference>
<dbReference type="InterPro" id="IPR032675">
    <property type="entry name" value="LRR_dom_sf"/>
</dbReference>
<dbReference type="InterPro" id="IPR027417">
    <property type="entry name" value="P-loop_NTPase"/>
</dbReference>
<accession>A0AAV5IWG9</accession>
<keyword evidence="6" id="KW-0067">ATP-binding</keyword>
<dbReference type="Gene3D" id="3.80.10.10">
    <property type="entry name" value="Ribonuclease Inhibitor"/>
    <property type="match status" value="1"/>
</dbReference>
<dbReference type="SUPFAM" id="SSF52058">
    <property type="entry name" value="L domain-like"/>
    <property type="match status" value="1"/>
</dbReference>
<dbReference type="Gene3D" id="3.40.50.300">
    <property type="entry name" value="P-loop containing nucleotide triphosphate hydrolases"/>
    <property type="match status" value="1"/>
</dbReference>
<evidence type="ECO:0000256" key="4">
    <source>
        <dbReference type="ARBA" id="ARBA00022741"/>
    </source>
</evidence>
<dbReference type="InterPro" id="IPR003593">
    <property type="entry name" value="AAA+_ATPase"/>
</dbReference>
<dbReference type="AlphaFoldDB" id="A0AAV5IWG9"/>
<evidence type="ECO:0000256" key="5">
    <source>
        <dbReference type="ARBA" id="ARBA00022821"/>
    </source>
</evidence>
<dbReference type="PANTHER" id="PTHR33463">
    <property type="entry name" value="NB-ARC DOMAIN-CONTAINING PROTEIN-RELATED"/>
    <property type="match status" value="1"/>
</dbReference>
<keyword evidence="4" id="KW-0547">Nucleotide-binding</keyword>
<evidence type="ECO:0000256" key="2">
    <source>
        <dbReference type="ARBA" id="ARBA00022614"/>
    </source>
</evidence>
<dbReference type="InterPro" id="IPR058922">
    <property type="entry name" value="WHD_DRP"/>
</dbReference>
<dbReference type="PRINTS" id="PR00364">
    <property type="entry name" value="DISEASERSIST"/>
</dbReference>
<keyword evidence="9" id="KW-1185">Reference proteome</keyword>
<dbReference type="Pfam" id="PF00931">
    <property type="entry name" value="NB-ARC"/>
    <property type="match status" value="1"/>
</dbReference>
<dbReference type="EMBL" id="BPVZ01000019">
    <property type="protein sequence ID" value="GKV02960.1"/>
    <property type="molecule type" value="Genomic_DNA"/>
</dbReference>
<name>A0AAV5IWG9_9ROSI</name>
<evidence type="ECO:0000313" key="8">
    <source>
        <dbReference type="EMBL" id="GKV02960.1"/>
    </source>
</evidence>
<sequence>MDIINSIIEEVLKWIAPKILECLSYQKNFNDYVQKFEEEKGKLESRQKDIKNKLEAQLLQPGKIARNEVKGWLKKAEKIIGENGEDLINQGRCFSRSCRAKDLNDRSQKLKKICDEGEPYTKTDECLVVDDLSGKGSTMSTQELRGRDAIKAKILEYLVGDKFTRIGVCGIGGVGKTAIVKHVHDELLNKEKFNKVIFVVVSKQLDIIKLQRDIASRLKLSLREDEDEIMRAAELSERLRKGSYLLILDDVWQSFALEDVGIPDLVGDNGCKLVLTTRFRDVARRMDCKVVDVEPLPKDEALQLFLSKVGNDILSNAEGRSTLKQIVEECGGLPLAIITIASNMKGISNPYLWENTLHELRERKRTVAGTRIVGATKNDDAFEILKFSYDRLKDQKMQYCFLYCAMYPEDYEIPKNELIEYWIEEGLIDDKMKTRHEMNCKGHDILNKLEDIYLLECVKTLDSSVIEDEGEEAVKMHDLLRVMALDIVSKSPRFMVKAGKNMRELPDMEEWTRDVEKVSLMRNSIEEIRNDLSSPNCQMLTTLLLSYNNLSTIPDSFFGKMKRLKILDLSHNSGMKSLPTSISYLEDLTTLLLNCCESITEVPSLSKCKALIKLDLHKTGIEEVPEGMEMLVKLKYLDLSLTKIRQLPEGTLSKLLCLQRLSLIISGIAVKAEELAMLKKLESFDGLLRGWDEMSICIQLMQNRRNWLRDYRIQVGEVHESLQSACAIVNSQSLEFVFSLWFNPLKTLHTLVLFALGNLRSLFEEEALALSSYTFPLKTIGIVMCPKLKKLFWPRLLLGPLQKLEYIVVKDCEELEEIIASEPTEEARVELPLPKLKIFGLANLLKLKSICGKTRVLVCDSLEEFGIKDCKSLKRVPLYLPQLDKGQSSHPPLREIHVCPRELWESLEWDYPNAKDMLFRFCDFSGSWF</sequence>
<dbReference type="InterPro" id="IPR042197">
    <property type="entry name" value="Apaf_helical"/>
</dbReference>
<dbReference type="SMART" id="SM00369">
    <property type="entry name" value="LRR_TYP"/>
    <property type="match status" value="3"/>
</dbReference>
<keyword evidence="3" id="KW-0677">Repeat</keyword>
<comment type="caution">
    <text evidence="8">The sequence shown here is derived from an EMBL/GenBank/DDBJ whole genome shotgun (WGS) entry which is preliminary data.</text>
</comment>
<evidence type="ECO:0000256" key="1">
    <source>
        <dbReference type="ARBA" id="ARBA00008894"/>
    </source>
</evidence>